<dbReference type="Pfam" id="PF14302">
    <property type="entry name" value="DUF4377"/>
    <property type="match status" value="1"/>
</dbReference>
<evidence type="ECO:0000313" key="4">
    <source>
        <dbReference type="EMBL" id="SDI01511.1"/>
    </source>
</evidence>
<feature type="domain" description="DUF306" evidence="2">
    <location>
        <begin position="119"/>
        <end position="222"/>
    </location>
</feature>
<accession>A0A1G8H4P4</accession>
<reference evidence="5" key="1">
    <citation type="submission" date="2016-10" db="EMBL/GenBank/DDBJ databases">
        <authorList>
            <person name="Varghese N."/>
            <person name="Submissions S."/>
        </authorList>
    </citation>
    <scope>NUCLEOTIDE SEQUENCE [LARGE SCALE GENOMIC DNA]</scope>
    <source>
        <strain evidence="5">DSM 15363</strain>
    </source>
</reference>
<feature type="signal peptide" evidence="1">
    <location>
        <begin position="1"/>
        <end position="23"/>
    </location>
</feature>
<dbReference type="PANTHER" id="PTHR35535">
    <property type="entry name" value="HEAT SHOCK PROTEIN HSLJ"/>
    <property type="match status" value="1"/>
</dbReference>
<organism evidence="4 5">
    <name type="scientific">Winogradskyella thalassocola</name>
    <dbReference type="NCBI Taxonomy" id="262004"/>
    <lineage>
        <taxon>Bacteria</taxon>
        <taxon>Pseudomonadati</taxon>
        <taxon>Bacteroidota</taxon>
        <taxon>Flavobacteriia</taxon>
        <taxon>Flavobacteriales</taxon>
        <taxon>Flavobacteriaceae</taxon>
        <taxon>Winogradskyella</taxon>
    </lineage>
</organism>
<sequence length="226" mass="24961">MTILKTMSVVILTVMLSSCSTTKKTTATYWVNSAKVDCDAGAGKTTCLQVSKAENHENAEWSLFYSTINGFTFEPGYLQKIEVTETQLDAEGVPADASSIQYDLINVLEKKQDPKLAIHDIWATTHINSKAIESTTTVPMLEINTTEMRASGTNGCNNYTGQIKNITSNTIEFGAIASTRKMCMDMAVPDRFDKAFNSISTYKKEGLTLSFYNEAGDEMLRLKKVD</sequence>
<dbReference type="InterPro" id="IPR053147">
    <property type="entry name" value="Hsp_HslJ-like"/>
</dbReference>
<keyword evidence="4" id="KW-0346">Stress response</keyword>
<dbReference type="Pfam" id="PF03724">
    <property type="entry name" value="META"/>
    <property type="match status" value="1"/>
</dbReference>
<dbReference type="Gene3D" id="2.40.128.270">
    <property type="match status" value="1"/>
</dbReference>
<dbReference type="Proteomes" id="UP000199492">
    <property type="component" value="Unassembled WGS sequence"/>
</dbReference>
<dbReference type="EMBL" id="FNCZ01000006">
    <property type="protein sequence ID" value="SDI01511.1"/>
    <property type="molecule type" value="Genomic_DNA"/>
</dbReference>
<keyword evidence="1" id="KW-0732">Signal</keyword>
<dbReference type="AlphaFoldDB" id="A0A1G8H4P4"/>
<feature type="domain" description="DUF4377" evidence="3">
    <location>
        <begin position="30"/>
        <end position="110"/>
    </location>
</feature>
<dbReference type="STRING" id="262004.SAMN04489796_106126"/>
<evidence type="ECO:0000259" key="3">
    <source>
        <dbReference type="Pfam" id="PF14302"/>
    </source>
</evidence>
<keyword evidence="5" id="KW-1185">Reference proteome</keyword>
<dbReference type="InterPro" id="IPR005184">
    <property type="entry name" value="DUF306_Meta_HslJ"/>
</dbReference>
<dbReference type="PROSITE" id="PS51257">
    <property type="entry name" value="PROKAR_LIPOPROTEIN"/>
    <property type="match status" value="1"/>
</dbReference>
<proteinExistence type="predicted"/>
<evidence type="ECO:0000313" key="5">
    <source>
        <dbReference type="Proteomes" id="UP000199492"/>
    </source>
</evidence>
<gene>
    <name evidence="4" type="ORF">SAMN04489796_106126</name>
</gene>
<dbReference type="InterPro" id="IPR025485">
    <property type="entry name" value="DUF4377"/>
</dbReference>
<feature type="chain" id="PRO_5011729995" evidence="1">
    <location>
        <begin position="24"/>
        <end position="226"/>
    </location>
</feature>
<name>A0A1G8H4P4_9FLAO</name>
<evidence type="ECO:0000256" key="1">
    <source>
        <dbReference type="SAM" id="SignalP"/>
    </source>
</evidence>
<protein>
    <submittedName>
        <fullName evidence="4">Heat shock protein HslJ</fullName>
    </submittedName>
</protein>
<evidence type="ECO:0000259" key="2">
    <source>
        <dbReference type="Pfam" id="PF03724"/>
    </source>
</evidence>
<dbReference type="InterPro" id="IPR038670">
    <property type="entry name" value="HslJ-like_sf"/>
</dbReference>
<dbReference type="PANTHER" id="PTHR35535:SF1">
    <property type="entry name" value="HEAT SHOCK PROTEIN HSLJ"/>
    <property type="match status" value="1"/>
</dbReference>
<dbReference type="OrthoDB" id="880459at2"/>